<name>A0A9P8N7H8_9HYPO</name>
<feature type="transmembrane region" description="Helical" evidence="1">
    <location>
        <begin position="64"/>
        <end position="83"/>
    </location>
</feature>
<organism evidence="2 3">
    <name type="scientific">Hirsutella rhossiliensis</name>
    <dbReference type="NCBI Taxonomy" id="111463"/>
    <lineage>
        <taxon>Eukaryota</taxon>
        <taxon>Fungi</taxon>
        <taxon>Dikarya</taxon>
        <taxon>Ascomycota</taxon>
        <taxon>Pezizomycotina</taxon>
        <taxon>Sordariomycetes</taxon>
        <taxon>Hypocreomycetidae</taxon>
        <taxon>Hypocreales</taxon>
        <taxon>Ophiocordycipitaceae</taxon>
        <taxon>Hirsutella</taxon>
    </lineage>
</organism>
<dbReference type="Proteomes" id="UP000824596">
    <property type="component" value="Unassembled WGS sequence"/>
</dbReference>
<keyword evidence="1" id="KW-0472">Membrane</keyword>
<feature type="transmembrane region" description="Helical" evidence="1">
    <location>
        <begin position="7"/>
        <end position="28"/>
    </location>
</feature>
<protein>
    <submittedName>
        <fullName evidence="2">Uncharacterized protein</fullName>
    </submittedName>
</protein>
<evidence type="ECO:0000256" key="1">
    <source>
        <dbReference type="SAM" id="Phobius"/>
    </source>
</evidence>
<accession>A0A9P8N7H8</accession>
<proteinExistence type="predicted"/>
<dbReference type="OrthoDB" id="4961272at2759"/>
<reference evidence="2" key="1">
    <citation type="submission" date="2021-09" db="EMBL/GenBank/DDBJ databases">
        <title>A high-quality genome of the endoparasitic fungus Hirsutella rhossiliensis with a comparison of Hirsutella genomes reveals transposable elements contributing to genome size variation.</title>
        <authorList>
            <person name="Lin R."/>
            <person name="Jiao Y."/>
            <person name="Sun X."/>
            <person name="Ling J."/>
            <person name="Xie B."/>
            <person name="Cheng X."/>
        </authorList>
    </citation>
    <scope>NUCLEOTIDE SEQUENCE</scope>
    <source>
        <strain evidence="2">HR02</strain>
    </source>
</reference>
<keyword evidence="1" id="KW-1133">Transmembrane helix</keyword>
<dbReference type="EMBL" id="JAIZPD010000001">
    <property type="protein sequence ID" value="KAH0967391.1"/>
    <property type="molecule type" value="Genomic_DNA"/>
</dbReference>
<dbReference type="RefSeq" id="XP_044724904.1">
    <property type="nucleotide sequence ID" value="XM_044858504.1"/>
</dbReference>
<dbReference type="GeneID" id="68349162"/>
<feature type="transmembrane region" description="Helical" evidence="1">
    <location>
        <begin position="89"/>
        <end position="107"/>
    </location>
</feature>
<gene>
    <name evidence="2" type="ORF">HRG_00033</name>
</gene>
<evidence type="ECO:0000313" key="2">
    <source>
        <dbReference type="EMBL" id="KAH0967391.1"/>
    </source>
</evidence>
<comment type="caution">
    <text evidence="2">The sequence shown here is derived from an EMBL/GenBank/DDBJ whole genome shotgun (WGS) entry which is preliminary data.</text>
</comment>
<evidence type="ECO:0000313" key="3">
    <source>
        <dbReference type="Proteomes" id="UP000824596"/>
    </source>
</evidence>
<keyword evidence="3" id="KW-1185">Reference proteome</keyword>
<feature type="transmembrane region" description="Helical" evidence="1">
    <location>
        <begin position="147"/>
        <end position="172"/>
    </location>
</feature>
<feature type="transmembrane region" description="Helical" evidence="1">
    <location>
        <begin position="34"/>
        <end position="52"/>
    </location>
</feature>
<sequence length="261" mass="29324">MLSATHHVSYWIISAAAAAIYHCLVSVLECPSDLFEVFLIPLGAYAVHVLWAGHGPKARPAVHIAATGCLVLSLGAAASSLHMPGVDVTQIRGGIHALLAFSVLGALEHKRQDRDDIESCFFPGFCTFPRLRQDTSANFWRRTAQYAYAWSFSAGVMAGLLNLVCLGLNWAYGLDMSWWSIWRGYLRNLPDDFASAFMLLRWFPDWIPKSKQELNPQERRSGQFGHEAVTASKKWLTIMLLTMVLRWGKRRAGWDKASRRE</sequence>
<keyword evidence="1" id="KW-0812">Transmembrane</keyword>
<dbReference type="AlphaFoldDB" id="A0A9P8N7H8"/>